<gene>
    <name evidence="2" type="ORF">ASIM_LOCUS7512</name>
</gene>
<evidence type="ECO:0000256" key="1">
    <source>
        <dbReference type="SAM" id="MobiDB-lite"/>
    </source>
</evidence>
<dbReference type="OrthoDB" id="10009287at2759"/>
<dbReference type="WBParaSite" id="ASIM_0000774601-mRNA-1">
    <property type="protein sequence ID" value="ASIM_0000774601-mRNA-1"/>
    <property type="gene ID" value="ASIM_0000774601"/>
</dbReference>
<feature type="compositionally biased region" description="Polar residues" evidence="1">
    <location>
        <begin position="1"/>
        <end position="15"/>
    </location>
</feature>
<evidence type="ECO:0000313" key="3">
    <source>
        <dbReference type="Proteomes" id="UP000267096"/>
    </source>
</evidence>
<proteinExistence type="predicted"/>
<organism evidence="4">
    <name type="scientific">Anisakis simplex</name>
    <name type="common">Herring worm</name>
    <dbReference type="NCBI Taxonomy" id="6269"/>
    <lineage>
        <taxon>Eukaryota</taxon>
        <taxon>Metazoa</taxon>
        <taxon>Ecdysozoa</taxon>
        <taxon>Nematoda</taxon>
        <taxon>Chromadorea</taxon>
        <taxon>Rhabditida</taxon>
        <taxon>Spirurina</taxon>
        <taxon>Ascaridomorpha</taxon>
        <taxon>Ascaridoidea</taxon>
        <taxon>Anisakidae</taxon>
        <taxon>Anisakis</taxon>
        <taxon>Anisakis simplex complex</taxon>
    </lineage>
</organism>
<protein>
    <submittedName>
        <fullName evidence="4">DUF3072 domain-containing protein</fullName>
    </submittedName>
</protein>
<dbReference type="Proteomes" id="UP000267096">
    <property type="component" value="Unassembled WGS sequence"/>
</dbReference>
<evidence type="ECO:0000313" key="4">
    <source>
        <dbReference type="WBParaSite" id="ASIM_0000774601-mRNA-1"/>
    </source>
</evidence>
<sequence>MTNPMQNRNLQSQDPNDIDDDEMRIWDDDLEQQQLPQREHPVETIREEAEEDVADASKMSSSRRT</sequence>
<dbReference type="EMBL" id="UYRR01018290">
    <property type="protein sequence ID" value="VDK29363.1"/>
    <property type="molecule type" value="Genomic_DNA"/>
</dbReference>
<accession>A0A0M3JJC7</accession>
<reference evidence="4" key="1">
    <citation type="submission" date="2017-02" db="UniProtKB">
        <authorList>
            <consortium name="WormBaseParasite"/>
        </authorList>
    </citation>
    <scope>IDENTIFICATION</scope>
</reference>
<reference evidence="2 3" key="2">
    <citation type="submission" date="2018-11" db="EMBL/GenBank/DDBJ databases">
        <authorList>
            <consortium name="Pathogen Informatics"/>
        </authorList>
    </citation>
    <scope>NUCLEOTIDE SEQUENCE [LARGE SCALE GENOMIC DNA]</scope>
</reference>
<dbReference type="AlphaFoldDB" id="A0A0M3JJC7"/>
<evidence type="ECO:0000313" key="2">
    <source>
        <dbReference type="EMBL" id="VDK29363.1"/>
    </source>
</evidence>
<name>A0A0M3JJC7_ANISI</name>
<keyword evidence="3" id="KW-1185">Reference proteome</keyword>
<feature type="compositionally biased region" description="Basic and acidic residues" evidence="1">
    <location>
        <begin position="37"/>
        <end position="47"/>
    </location>
</feature>
<feature type="region of interest" description="Disordered" evidence="1">
    <location>
        <begin position="1"/>
        <end position="65"/>
    </location>
</feature>